<proteinExistence type="predicted"/>
<feature type="transmembrane region" description="Helical" evidence="2">
    <location>
        <begin position="49"/>
        <end position="68"/>
    </location>
</feature>
<keyword evidence="2" id="KW-0472">Membrane</keyword>
<evidence type="ECO:0000313" key="3">
    <source>
        <dbReference type="EMBL" id="MEI6003322.1"/>
    </source>
</evidence>
<organism evidence="3 4">
    <name type="scientific">Paraburkholderia bengalensis</name>
    <dbReference type="NCBI Taxonomy" id="2747562"/>
    <lineage>
        <taxon>Bacteria</taxon>
        <taxon>Pseudomonadati</taxon>
        <taxon>Pseudomonadota</taxon>
        <taxon>Betaproteobacteria</taxon>
        <taxon>Burkholderiales</taxon>
        <taxon>Burkholderiaceae</taxon>
        <taxon>Paraburkholderia</taxon>
    </lineage>
</organism>
<dbReference type="RefSeq" id="WP_336602866.1">
    <property type="nucleotide sequence ID" value="NZ_JACFYJ010000183.1"/>
</dbReference>
<sequence length="92" mass="9663">MFQAGVNRRVHGEHERPWQTAPARAARLESKTPFTVSSAFPAHKAVMKILFAVVIAAVLCSACAQGGLGSSSAGSGSIMMYGTFDEGVTVHN</sequence>
<accession>A0ABU8J6G4</accession>
<feature type="region of interest" description="Disordered" evidence="1">
    <location>
        <begin position="1"/>
        <end position="24"/>
    </location>
</feature>
<dbReference type="Proteomes" id="UP001386437">
    <property type="component" value="Unassembled WGS sequence"/>
</dbReference>
<dbReference type="EMBL" id="JACFYJ010000183">
    <property type="protein sequence ID" value="MEI6003322.1"/>
    <property type="molecule type" value="Genomic_DNA"/>
</dbReference>
<evidence type="ECO:0000256" key="2">
    <source>
        <dbReference type="SAM" id="Phobius"/>
    </source>
</evidence>
<keyword evidence="4" id="KW-1185">Reference proteome</keyword>
<comment type="caution">
    <text evidence="3">The sequence shown here is derived from an EMBL/GenBank/DDBJ whole genome shotgun (WGS) entry which is preliminary data.</text>
</comment>
<gene>
    <name evidence="3" type="ORF">H3V53_41465</name>
</gene>
<keyword evidence="2" id="KW-1133">Transmembrane helix</keyword>
<keyword evidence="2" id="KW-0812">Transmembrane</keyword>
<evidence type="ECO:0000256" key="1">
    <source>
        <dbReference type="SAM" id="MobiDB-lite"/>
    </source>
</evidence>
<protein>
    <submittedName>
        <fullName evidence="3">Uncharacterized protein</fullName>
    </submittedName>
</protein>
<reference evidence="3 4" key="1">
    <citation type="journal article" date="2022" name="Arch. Microbiol.">
        <title>Paraburkholderia bengalensis sp. nov. isolated from roots of Oryza sativa, IR64.</title>
        <authorList>
            <person name="Nag P."/>
            <person name="Mondal N."/>
            <person name="Sarkar J."/>
            <person name="Das S."/>
        </authorList>
    </citation>
    <scope>NUCLEOTIDE SEQUENCE [LARGE SCALE GENOMIC DNA]</scope>
    <source>
        <strain evidence="3 4">IR64_4_BI</strain>
    </source>
</reference>
<evidence type="ECO:0000313" key="4">
    <source>
        <dbReference type="Proteomes" id="UP001386437"/>
    </source>
</evidence>
<name>A0ABU8J6G4_9BURK</name>